<dbReference type="FunFam" id="3.10.20.370:FF:000001">
    <property type="entry name" value="Retrovirus-related Pol polyprotein from transposon 17.6-like protein"/>
    <property type="match status" value="1"/>
</dbReference>
<keyword evidence="7" id="KW-0064">Aspartyl protease</keyword>
<dbReference type="InterPro" id="IPR054465">
    <property type="entry name" value="Integrase_p58-like_C"/>
</dbReference>
<evidence type="ECO:0000259" key="17">
    <source>
        <dbReference type="PROSITE" id="PS50878"/>
    </source>
</evidence>
<dbReference type="Proteomes" id="UP000001038">
    <property type="component" value="Chromosome 13"/>
</dbReference>
<keyword evidence="11" id="KW-0238">DNA-binding</keyword>
<dbReference type="InterPro" id="IPR036875">
    <property type="entry name" value="Znf_CCHC_sf"/>
</dbReference>
<feature type="domain" description="SCAN box" evidence="16">
    <location>
        <begin position="238"/>
        <end position="312"/>
    </location>
</feature>
<dbReference type="PROSITE" id="PS50994">
    <property type="entry name" value="INTEGRASE"/>
    <property type="match status" value="1"/>
</dbReference>
<dbReference type="CDD" id="cd07936">
    <property type="entry name" value="SCAN"/>
    <property type="match status" value="1"/>
</dbReference>
<dbReference type="Gene3D" id="3.30.420.10">
    <property type="entry name" value="Ribonuclease H-like superfamily/Ribonuclease H"/>
    <property type="match status" value="1"/>
</dbReference>
<dbReference type="FunFam" id="3.30.70.270:FF:000020">
    <property type="entry name" value="Transposon Tf2-6 polyprotein-like Protein"/>
    <property type="match status" value="1"/>
</dbReference>
<dbReference type="Gene3D" id="3.30.70.270">
    <property type="match status" value="2"/>
</dbReference>
<dbReference type="InterPro" id="IPR012337">
    <property type="entry name" value="RNaseH-like_sf"/>
</dbReference>
<keyword evidence="3" id="KW-0645">Protease</keyword>
<evidence type="ECO:0000256" key="2">
    <source>
        <dbReference type="ARBA" id="ARBA00012180"/>
    </source>
</evidence>
<dbReference type="SMART" id="SM00431">
    <property type="entry name" value="SCAN"/>
    <property type="match status" value="1"/>
</dbReference>
<dbReference type="GO" id="GO:0004190">
    <property type="term" value="F:aspartic-type endopeptidase activity"/>
    <property type="evidence" value="ECO:0007669"/>
    <property type="project" value="UniProtKB-KW"/>
</dbReference>
<dbReference type="Gene3D" id="3.10.20.370">
    <property type="match status" value="1"/>
</dbReference>
<dbReference type="Pfam" id="PF02023">
    <property type="entry name" value="SCAN"/>
    <property type="match status" value="1"/>
</dbReference>
<keyword evidence="10" id="KW-0695">RNA-directed DNA polymerase</keyword>
<dbReference type="GO" id="GO:0008270">
    <property type="term" value="F:zinc ion binding"/>
    <property type="evidence" value="ECO:0007669"/>
    <property type="project" value="InterPro"/>
</dbReference>
<dbReference type="PROSITE" id="PS50804">
    <property type="entry name" value="SCAN_BOX"/>
    <property type="match status" value="1"/>
</dbReference>
<keyword evidence="14" id="KW-0175">Coiled coil</keyword>
<dbReference type="InterPro" id="IPR036397">
    <property type="entry name" value="RNaseH_sf"/>
</dbReference>
<dbReference type="Pfam" id="PF00078">
    <property type="entry name" value="RVT_1"/>
    <property type="match status" value="1"/>
</dbReference>
<dbReference type="InterPro" id="IPR018061">
    <property type="entry name" value="Retropepsins"/>
</dbReference>
<dbReference type="InterPro" id="IPR043128">
    <property type="entry name" value="Rev_trsase/Diguanyl_cyclase"/>
</dbReference>
<keyword evidence="12" id="KW-0511">Multifunctional enzyme</keyword>
<dbReference type="SUPFAM" id="SSF47353">
    <property type="entry name" value="Retrovirus capsid dimerization domain-like"/>
    <property type="match status" value="1"/>
</dbReference>
<dbReference type="Pfam" id="PF00077">
    <property type="entry name" value="RVP"/>
    <property type="match status" value="1"/>
</dbReference>
<dbReference type="InterPro" id="IPR000477">
    <property type="entry name" value="RT_dom"/>
</dbReference>
<protein>
    <recommendedName>
        <fullName evidence="13">Gypsy retrotransposon integrase-like protein 1</fullName>
        <ecNumber evidence="2">3.1.26.4</ecNumber>
    </recommendedName>
</protein>
<dbReference type="SUPFAM" id="SSF53098">
    <property type="entry name" value="Ribonuclease H-like"/>
    <property type="match status" value="1"/>
</dbReference>
<dbReference type="InterPro" id="IPR038269">
    <property type="entry name" value="SCAN_sf"/>
</dbReference>
<evidence type="ECO:0000256" key="1">
    <source>
        <dbReference type="ARBA" id="ARBA00010879"/>
    </source>
</evidence>
<feature type="domain" description="Integrase catalytic" evidence="18">
    <location>
        <begin position="713"/>
        <end position="871"/>
    </location>
</feature>
<evidence type="ECO:0000256" key="6">
    <source>
        <dbReference type="ARBA" id="ARBA00022722"/>
    </source>
</evidence>
<dbReference type="Gene3D" id="3.10.10.10">
    <property type="entry name" value="HIV Type 1 Reverse Transcriptase, subunit A, domain 1"/>
    <property type="match status" value="1"/>
</dbReference>
<dbReference type="InterPro" id="IPR043502">
    <property type="entry name" value="DNA/RNA_pol_sf"/>
</dbReference>
<accession>A0A3B3H3L0</accession>
<evidence type="ECO:0000256" key="4">
    <source>
        <dbReference type="ARBA" id="ARBA00022679"/>
    </source>
</evidence>
<evidence type="ECO:0000256" key="8">
    <source>
        <dbReference type="ARBA" id="ARBA00022759"/>
    </source>
</evidence>
<dbReference type="Gene3D" id="2.40.70.10">
    <property type="entry name" value="Acid Proteases"/>
    <property type="match status" value="1"/>
</dbReference>
<feature type="region of interest" description="Disordered" evidence="15">
    <location>
        <begin position="1"/>
        <end position="67"/>
    </location>
</feature>
<keyword evidence="9" id="KW-0378">Hydrolase</keyword>
<dbReference type="InParanoid" id="A0A3B3H3L0"/>
<comment type="similarity">
    <text evidence="1">Belongs to the beta type-B retroviral polymerase family. HERV class-II K(HML-2) pol subfamily.</text>
</comment>
<evidence type="ECO:0000256" key="10">
    <source>
        <dbReference type="ARBA" id="ARBA00022918"/>
    </source>
</evidence>
<feature type="domain" description="Reverse transcriptase" evidence="17">
    <location>
        <begin position="1100"/>
        <end position="1278"/>
    </location>
</feature>
<dbReference type="Gene3D" id="1.10.4020.10">
    <property type="entry name" value="DNA breaking-rejoining enzymes"/>
    <property type="match status" value="1"/>
</dbReference>
<dbReference type="Pfam" id="PF17921">
    <property type="entry name" value="Integrase_H2C2"/>
    <property type="match status" value="1"/>
</dbReference>
<evidence type="ECO:0000313" key="20">
    <source>
        <dbReference type="Proteomes" id="UP000001038"/>
    </source>
</evidence>
<dbReference type="SMART" id="SM00343">
    <property type="entry name" value="ZnF_C2HC"/>
    <property type="match status" value="1"/>
</dbReference>
<dbReference type="InterPro" id="IPR003309">
    <property type="entry name" value="SCAN_dom"/>
</dbReference>
<evidence type="ECO:0000313" key="19">
    <source>
        <dbReference type="Ensembl" id="ENSORLP00000026504.1"/>
    </source>
</evidence>
<evidence type="ECO:0000256" key="5">
    <source>
        <dbReference type="ARBA" id="ARBA00022695"/>
    </source>
</evidence>
<dbReference type="Pfam" id="PF17919">
    <property type="entry name" value="RT_RNaseH_2"/>
    <property type="match status" value="1"/>
</dbReference>
<dbReference type="GO" id="GO:0003964">
    <property type="term" value="F:RNA-directed DNA polymerase activity"/>
    <property type="evidence" value="ECO:0007669"/>
    <property type="project" value="UniProtKB-KW"/>
</dbReference>
<dbReference type="GO" id="GO:0015074">
    <property type="term" value="P:DNA integration"/>
    <property type="evidence" value="ECO:0007669"/>
    <property type="project" value="InterPro"/>
</dbReference>
<feature type="coiled-coil region" evidence="14">
    <location>
        <begin position="899"/>
        <end position="926"/>
    </location>
</feature>
<proteinExistence type="inferred from homology"/>
<dbReference type="InterPro" id="IPR001584">
    <property type="entry name" value="Integrase_cat-core"/>
</dbReference>
<name>A0A3B3H3L0_ORYLA</name>
<evidence type="ECO:0000256" key="3">
    <source>
        <dbReference type="ARBA" id="ARBA00022670"/>
    </source>
</evidence>
<dbReference type="SUPFAM" id="SSF56672">
    <property type="entry name" value="DNA/RNA polymerases"/>
    <property type="match status" value="1"/>
</dbReference>
<dbReference type="CDD" id="cd09274">
    <property type="entry name" value="RNase_HI_RT_Ty3"/>
    <property type="match status" value="1"/>
</dbReference>
<dbReference type="GO" id="GO:0004523">
    <property type="term" value="F:RNA-DNA hybrid ribonuclease activity"/>
    <property type="evidence" value="ECO:0007669"/>
    <property type="project" value="UniProtKB-EC"/>
</dbReference>
<evidence type="ECO:0000259" key="16">
    <source>
        <dbReference type="PROSITE" id="PS50804"/>
    </source>
</evidence>
<dbReference type="Gene3D" id="1.10.340.70">
    <property type="match status" value="1"/>
</dbReference>
<feature type="region of interest" description="Disordered" evidence="15">
    <location>
        <begin position="88"/>
        <end position="161"/>
    </location>
</feature>
<dbReference type="Pfam" id="PF22938">
    <property type="entry name" value="Integrase_p58_C"/>
    <property type="match status" value="1"/>
</dbReference>
<evidence type="ECO:0000256" key="13">
    <source>
        <dbReference type="ARBA" id="ARBA00039658"/>
    </source>
</evidence>
<keyword evidence="5" id="KW-0548">Nucleotidyltransferase</keyword>
<feature type="compositionally biased region" description="Low complexity" evidence="15">
    <location>
        <begin position="101"/>
        <end position="115"/>
    </location>
</feature>
<evidence type="ECO:0000256" key="9">
    <source>
        <dbReference type="ARBA" id="ARBA00022801"/>
    </source>
</evidence>
<dbReference type="PANTHER" id="PTHR37984">
    <property type="entry name" value="PROTEIN CBG26694"/>
    <property type="match status" value="1"/>
</dbReference>
<evidence type="ECO:0000256" key="11">
    <source>
        <dbReference type="ARBA" id="ARBA00023125"/>
    </source>
</evidence>
<reference evidence="19" key="2">
    <citation type="submission" date="2025-08" db="UniProtKB">
        <authorList>
            <consortium name="Ensembl"/>
        </authorList>
    </citation>
    <scope>IDENTIFICATION</scope>
    <source>
        <strain evidence="19">Hd-rR</strain>
    </source>
</reference>
<keyword evidence="6" id="KW-0540">Nuclease</keyword>
<feature type="compositionally biased region" description="Polar residues" evidence="15">
    <location>
        <begin position="135"/>
        <end position="148"/>
    </location>
</feature>
<dbReference type="CDD" id="cd01647">
    <property type="entry name" value="RT_LTR"/>
    <property type="match status" value="1"/>
</dbReference>
<reference evidence="19 20" key="1">
    <citation type="journal article" date="2007" name="Nature">
        <title>The medaka draft genome and insights into vertebrate genome evolution.</title>
        <authorList>
            <person name="Kasahara M."/>
            <person name="Naruse K."/>
            <person name="Sasaki S."/>
            <person name="Nakatani Y."/>
            <person name="Qu W."/>
            <person name="Ahsan B."/>
            <person name="Yamada T."/>
            <person name="Nagayasu Y."/>
            <person name="Doi K."/>
            <person name="Kasai Y."/>
            <person name="Jindo T."/>
            <person name="Kobayashi D."/>
            <person name="Shimada A."/>
            <person name="Toyoda A."/>
            <person name="Kuroki Y."/>
            <person name="Fujiyama A."/>
            <person name="Sasaki T."/>
            <person name="Shimizu A."/>
            <person name="Asakawa S."/>
            <person name="Shimizu N."/>
            <person name="Hashimoto S."/>
            <person name="Yang J."/>
            <person name="Lee Y."/>
            <person name="Matsushima K."/>
            <person name="Sugano S."/>
            <person name="Sakaizumi M."/>
            <person name="Narita T."/>
            <person name="Ohishi K."/>
            <person name="Haga S."/>
            <person name="Ohta F."/>
            <person name="Nomoto H."/>
            <person name="Nogata K."/>
            <person name="Morishita T."/>
            <person name="Endo T."/>
            <person name="Shin-I T."/>
            <person name="Takeda H."/>
            <person name="Morishita S."/>
            <person name="Kohara Y."/>
        </authorList>
    </citation>
    <scope>NUCLEOTIDE SEQUENCE [LARGE SCALE GENOMIC DNA]</scope>
    <source>
        <strain evidence="19 20">Hd-rR</strain>
    </source>
</reference>
<dbReference type="GO" id="GO:0006508">
    <property type="term" value="P:proteolysis"/>
    <property type="evidence" value="ECO:0007669"/>
    <property type="project" value="UniProtKB-KW"/>
</dbReference>
<keyword evidence="8" id="KW-0255">Endonuclease</keyword>
<dbReference type="GO" id="GO:0003677">
    <property type="term" value="F:DNA binding"/>
    <property type="evidence" value="ECO:0007669"/>
    <property type="project" value="UniProtKB-KW"/>
</dbReference>
<dbReference type="SUPFAM" id="SSF50630">
    <property type="entry name" value="Acid proteases"/>
    <property type="match status" value="1"/>
</dbReference>
<keyword evidence="20" id="KW-1185">Reference proteome</keyword>
<sequence length="1507" mass="170791">MAGRKKVRHRGLRSQKEEMEPTSDAVPLLSNSSSEEEVVDPGASGGSPGLTKGPEGDLAAMMGDFLRGQQQREDRFIAALQGLEASFSRAEHHSGRRRNISPKAAGPSSAAVSSPRLDLPTPAATSRRRHPVAQEDSSWSDQPQSRVSLQPPDWRPYMEPKVPPYQTGEDIENYLLRFERIARTWRWPETEWACRLVPLLSGKALEAYTAMDEQQAHIYKDLKDALLVKFDISPETYRQQFRSTVVPSGENPTETYHRLKGLYRRWIRPEQHSKEQIGEIVILEQLLRVLPADVRTWVKEHDPEDGLTAARLALQYLNARRGASARPSGGDQRLPIQTAPLRPARRDFHQATQGTNPAPNQRAAGKDLVCFYCQQIGHKASVCPIRKTKFTGACYAPRPETVTGAGPVHMDKDTFQALKQVTVNGQQVTAMLDTGSFFSLVKQSLIPFGGLDYSRQTSVVCVHGDQHLYPKADVTVTINEQSYLLTVGVVENLPVDLILGCDLPILGDLLNEATKTAKANDELAVTVSAPVLTRAQAKAGMQSLPRLDDDFFDGGKEMPRKSRRQRRFEKKLKLLDPEITTTAETFDIPADISALQKEDQTLKPLFAKVTTESDKCLGNVRFIVADDVLYAAEGEHLRLVLPTTCRPLVIQLAHTLPWAGHLGRHKTYLRVSSRFFWPSMYTDIQTYCATCPTCQKTAITHKSDRALLHPLPIISTPFRRIAMDIVGPLPKSSSGHEYILVVCDYATRFPEAFPLRTITAPAVMRALIQFFSRVGIPDEILTDQGTNFTSRLMKLFQQQLGITAIKATPYHPQTNGLVERFNQTLKRMLQKFVSDTGKDWDRWLPFLLFAYREVPQASTGFSPFELLYGWDVQGPLDLLKKSWEAKSTKTSERGVIQFVLEMRERLAKYREEAEVNQREAQRSRKTWYDQQARHRELLPGQKVLLLLPSCTSKLLAKWQGPYTILRRMGPVTYEVHHPDKKKEKQTYHVNLLKEWKEGANHPTEKSLLVRAVKTEEDLDSDLGALTHSTPPSLSHLPPEQTTQIMDLFRETPSLFSAQPGRTTLISHSIRLKDGRPIRQRPYRVPQKLVGRLNDEVRRMLELGVIEPSNSEWSSPVVIVPKKDDSLRICIDFRKLNAVSEFDAYPMPRIDDLLVKIGAANFITTLDLCKGYWQVPLSNTCRPYTAFKTPAGLFQFTVMPFGLHGAPATFQRLMDRVLQGCNHCSAAYLDDVVIYSHTWEQHLDHLRLVLRKLQNAGLTLNVSKCEWARKETRYLGYLLGGGEVRPQVDKVEVIRNCPRPRTKKEVRSFLGLAGWYRRFVHQFATIAAPLTALTEKRQKNPVTWTDECEQAFQALKNKLCSCPVLKSPNFDQRFLVQVDASAVGLGAVLAQGDPGEERPVLYLSRKLQPRETRYSTVEKEGLAIKWALDSLRYYLLGREFDLETDHRALTWINTMKDHHNRLTRWYLALQPYKFNVRHRPGKQNIVADFLSRLPHIANLPEEGDDVTV</sequence>
<evidence type="ECO:0000256" key="12">
    <source>
        <dbReference type="ARBA" id="ARBA00023268"/>
    </source>
</evidence>
<organism evidence="19 20">
    <name type="scientific">Oryzias latipes</name>
    <name type="common">Japanese rice fish</name>
    <name type="synonym">Japanese killifish</name>
    <dbReference type="NCBI Taxonomy" id="8090"/>
    <lineage>
        <taxon>Eukaryota</taxon>
        <taxon>Metazoa</taxon>
        <taxon>Chordata</taxon>
        <taxon>Craniata</taxon>
        <taxon>Vertebrata</taxon>
        <taxon>Euteleostomi</taxon>
        <taxon>Actinopterygii</taxon>
        <taxon>Neopterygii</taxon>
        <taxon>Teleostei</taxon>
        <taxon>Neoteleostei</taxon>
        <taxon>Acanthomorphata</taxon>
        <taxon>Ovalentaria</taxon>
        <taxon>Atherinomorphae</taxon>
        <taxon>Beloniformes</taxon>
        <taxon>Adrianichthyidae</taxon>
        <taxon>Oryziinae</taxon>
        <taxon>Oryzias</taxon>
    </lineage>
</organism>
<dbReference type="InterPro" id="IPR050951">
    <property type="entry name" value="Retrovirus_Pol_polyprotein"/>
</dbReference>
<evidence type="ECO:0000256" key="14">
    <source>
        <dbReference type="SAM" id="Coils"/>
    </source>
</evidence>
<dbReference type="SUPFAM" id="SSF57756">
    <property type="entry name" value="Retrovirus zinc finger-like domains"/>
    <property type="match status" value="1"/>
</dbReference>
<dbReference type="Ensembl" id="ENSORLT00000046096.1">
    <property type="protein sequence ID" value="ENSORLP00000026504.1"/>
    <property type="gene ID" value="ENSORLG00000027568.1"/>
</dbReference>
<dbReference type="Bgee" id="ENSORLG00000027568">
    <property type="expression patterns" value="Expressed in bone element and 13 other cell types or tissues"/>
</dbReference>
<reference evidence="19" key="3">
    <citation type="submission" date="2025-09" db="UniProtKB">
        <authorList>
            <consortium name="Ensembl"/>
        </authorList>
    </citation>
    <scope>IDENTIFICATION</scope>
    <source>
        <strain evidence="19">Hd-rR</strain>
    </source>
</reference>
<keyword evidence="4" id="KW-0808">Transferase</keyword>
<dbReference type="FunFam" id="1.10.340.70:FF:000001">
    <property type="entry name" value="Retrovirus-related Pol polyprotein from transposon gypsy-like Protein"/>
    <property type="match status" value="1"/>
</dbReference>
<dbReference type="Pfam" id="PF00665">
    <property type="entry name" value="rve"/>
    <property type="match status" value="1"/>
</dbReference>
<dbReference type="GeneTree" id="ENSGT01050000244855"/>
<dbReference type="PROSITE" id="PS50878">
    <property type="entry name" value="RT_POL"/>
    <property type="match status" value="1"/>
</dbReference>
<dbReference type="PANTHER" id="PTHR37984:SF5">
    <property type="entry name" value="PROTEIN NYNRIN-LIKE"/>
    <property type="match status" value="1"/>
</dbReference>
<evidence type="ECO:0000259" key="18">
    <source>
        <dbReference type="PROSITE" id="PS50994"/>
    </source>
</evidence>
<evidence type="ECO:0000256" key="15">
    <source>
        <dbReference type="SAM" id="MobiDB-lite"/>
    </source>
</evidence>
<dbReference type="EC" id="3.1.26.4" evidence="2"/>
<feature type="compositionally biased region" description="Basic residues" evidence="15">
    <location>
        <begin position="1"/>
        <end position="13"/>
    </location>
</feature>
<dbReference type="FunFam" id="3.30.420.10:FF:000032">
    <property type="entry name" value="Retrovirus-related Pol polyprotein from transposon 297-like Protein"/>
    <property type="match status" value="1"/>
</dbReference>
<evidence type="ECO:0000256" key="7">
    <source>
        <dbReference type="ARBA" id="ARBA00022750"/>
    </source>
</evidence>
<dbReference type="CDD" id="cd00303">
    <property type="entry name" value="retropepsin_like"/>
    <property type="match status" value="1"/>
</dbReference>
<dbReference type="InterPro" id="IPR001878">
    <property type="entry name" value="Znf_CCHC"/>
</dbReference>
<dbReference type="InterPro" id="IPR021109">
    <property type="entry name" value="Peptidase_aspartic_dom_sf"/>
</dbReference>
<dbReference type="InterPro" id="IPR041588">
    <property type="entry name" value="Integrase_H2C2"/>
</dbReference>
<dbReference type="InterPro" id="IPR041577">
    <property type="entry name" value="RT_RNaseH_2"/>
</dbReference>